<feature type="signal peptide" evidence="5">
    <location>
        <begin position="1"/>
        <end position="20"/>
    </location>
</feature>
<dbReference type="SUPFAM" id="SSF53448">
    <property type="entry name" value="Nucleotide-diphospho-sugar transferases"/>
    <property type="match status" value="1"/>
</dbReference>
<evidence type="ECO:0000256" key="5">
    <source>
        <dbReference type="SAM" id="SignalP"/>
    </source>
</evidence>
<dbReference type="PANTHER" id="PTHR10357">
    <property type="entry name" value="ALPHA-AMYLASE FAMILY MEMBER"/>
    <property type="match status" value="1"/>
</dbReference>
<protein>
    <recommendedName>
        <fullName evidence="6">Glycosyl hydrolase family 13 catalytic domain-containing protein</fullName>
    </recommendedName>
</protein>
<evidence type="ECO:0000256" key="4">
    <source>
        <dbReference type="SAM" id="MobiDB-lite"/>
    </source>
</evidence>
<feature type="domain" description="Glycosyl hydrolase family 13 catalytic" evidence="6">
    <location>
        <begin position="572"/>
        <end position="919"/>
    </location>
</feature>
<dbReference type="InterPro" id="IPR029044">
    <property type="entry name" value="Nucleotide-diphossugar_trans"/>
</dbReference>
<dbReference type="Pfam" id="PF04577">
    <property type="entry name" value="Glyco_transf_61"/>
    <property type="match status" value="1"/>
</dbReference>
<name>A0A7S4T8S6_9DINO</name>
<dbReference type="PANTHER" id="PTHR10357:SF215">
    <property type="entry name" value="ALPHA-AMYLASE 1"/>
    <property type="match status" value="1"/>
</dbReference>
<dbReference type="Gene3D" id="3.20.20.80">
    <property type="entry name" value="Glycosidases"/>
    <property type="match status" value="1"/>
</dbReference>
<evidence type="ECO:0000256" key="2">
    <source>
        <dbReference type="ARBA" id="ARBA00022723"/>
    </source>
</evidence>
<feature type="region of interest" description="Disordered" evidence="4">
    <location>
        <begin position="1023"/>
        <end position="1070"/>
    </location>
</feature>
<dbReference type="SMART" id="SM00642">
    <property type="entry name" value="Aamy"/>
    <property type="match status" value="1"/>
</dbReference>
<dbReference type="EMBL" id="HBNR01090425">
    <property type="protein sequence ID" value="CAE4669311.1"/>
    <property type="molecule type" value="Transcribed_RNA"/>
</dbReference>
<evidence type="ECO:0000259" key="6">
    <source>
        <dbReference type="SMART" id="SM00642"/>
    </source>
</evidence>
<keyword evidence="2" id="KW-0479">Metal-binding</keyword>
<dbReference type="InterPro" id="IPR006047">
    <property type="entry name" value="GH13_cat_dom"/>
</dbReference>
<dbReference type="Gene3D" id="3.90.550.10">
    <property type="entry name" value="Spore Coat Polysaccharide Biosynthesis Protein SpsA, Chain A"/>
    <property type="match status" value="1"/>
</dbReference>
<evidence type="ECO:0000256" key="3">
    <source>
        <dbReference type="ARBA" id="ARBA00022729"/>
    </source>
</evidence>
<reference evidence="7" key="1">
    <citation type="submission" date="2021-01" db="EMBL/GenBank/DDBJ databases">
        <authorList>
            <person name="Corre E."/>
            <person name="Pelletier E."/>
            <person name="Niang G."/>
            <person name="Scheremetjew M."/>
            <person name="Finn R."/>
            <person name="Kale V."/>
            <person name="Holt S."/>
            <person name="Cochrane G."/>
            <person name="Meng A."/>
            <person name="Brown T."/>
            <person name="Cohen L."/>
        </authorList>
    </citation>
    <scope>NUCLEOTIDE SEQUENCE</scope>
    <source>
        <strain evidence="7">CCMP3105</strain>
    </source>
</reference>
<sequence>MVSRGLGQLLFVTFLAVSAAHPKSFAVVRIGPWAAAVLSRGAFAEPGDCCDAANVEDRPAQTEAEVESTEMLEAAAMRVEMLQHWKTTQKASREALRGGSGNECEDHQDCCHGAKEDSCQWYCKPGKEEVHTQKGWARRGRCRRRWRDFCLEDEQCGVFKICDREELAYAGTCRNDVQCVNVSCGSGLCVEGKCVCSWGFTGDRCERSTDAFAFLFYGNSTMSLVSARVLIRSLRQNSVREIQPAVKDWLQGPRDKYFVHARDVVAIVPKSLAASTPRAFLEVLESDGVKIRYTQDIPMPSMMDRDPIIHKRWSGVMNKFAAWQLTEYSRVALLDSDMVFDVGGDDPGRIFIDCFSELCAVKDGDERFLNAGVMVITPSLQRLTHIVQSLHSERHHFAMPEQSFLTRYSQKWENGMHLTFLDEKWNSCVGGGMLHNTGWGTSGYNVLHSCSWGSKPPNVRRCSGNCDVSKQWHTVLVWQHYHGMVDTCFAQSEAEQCRAEGSCKWCSHYCSDQRVPCSTELFREKSYEQPQAIDNSQAILECESRKHRKQHEEPWADMPAGWWAWPRVGMYQAMTDRFATLDPKPCGDLNDYCGGSFAAMRTKLGYLQDLGVDGVLMSPVVKNMPKGYHGYWTQDLDHVNAHFGTEDEIKELVLEAHGSGLKVMVDVNLNHAGRKLEDIPDLKPFGSPEYFHSENFSCYTDEDFHRSARYVERCQMWGLPDYRHEHPFVWNGLVTWLRKHVDMYGFDGIRVDAARHIPMSFLSRIREMGAPIPAFHEVVESDAKIVTAYSTDDFSAVYNYPLYFTLRDVFEPGPLQRPMTHLAKIMNEDYTDGKLVLNFLDNNDLMRFTYVVKNDTKLYRNALLYILGAGGVPVLLYGSEQDMEGGGAAPFPTRPTLWEKGYNASGATFQLIKRTLWLRRRFDGLHQFRQRKIFADHEWLIFVRGPLVFVTTNVGGNHSSHAQRVLWDNVTLECHTVRLCNMLNLRRDDCIDVEPGRPAHMELWNGEPKLYVPARLLEEYRAEEREELQSRPSPQRTQAAEARQAAARDTAQAAQAPGVMPGPSPVEVSKRNVATGSLGDFQVRPLSRWKGVPDGPAMHLEMVPRFPRALVPASVGLRENSQWLPFMNVPQHLDLWHPPIGVPAMFLARASISNACFYIEPERFQVVYAQRSSTVYALCPREHGECEDLRRISGTGLAEMVARDAAVAQMTQPVLYLTFSQPADLPRSLRHFGFLIETLPGVVPYLPRLRNGTMQVFADHLGRDILTPVLMRLGVPSKSVFTPVGGQTQHLCTPELHLEAQRGDIFVVPERLQALRAELHLPAGPQTWEAQRKIIAVLSGREGPWALANLEDLLVSLRRLDRDVEVVHEDPANVQSASEALSRVDVLVGVHGAHMTNMLYAPQGTKVVEIIPQVPAGGPANQHYRALAGALEFKYVPVVGVPVEAAQSSSHAGVPVLGGNVTVDVEMLARQVRRFLGDARF</sequence>
<dbReference type="InterPro" id="IPR049625">
    <property type="entry name" value="Glyco_transf_61_cat"/>
</dbReference>
<gene>
    <name evidence="7" type="ORF">AMON00008_LOCUS64899</name>
</gene>
<feature type="compositionally biased region" description="Low complexity" evidence="4">
    <location>
        <begin position="1035"/>
        <end position="1056"/>
    </location>
</feature>
<dbReference type="GO" id="GO:0016757">
    <property type="term" value="F:glycosyltransferase activity"/>
    <property type="evidence" value="ECO:0007669"/>
    <property type="project" value="InterPro"/>
</dbReference>
<keyword evidence="3 5" id="KW-0732">Signal</keyword>
<dbReference type="SUPFAM" id="SSF51445">
    <property type="entry name" value="(Trans)glycosidases"/>
    <property type="match status" value="1"/>
</dbReference>
<feature type="chain" id="PRO_5031364247" description="Glycosyl hydrolase family 13 catalytic domain-containing protein" evidence="5">
    <location>
        <begin position="21"/>
        <end position="1481"/>
    </location>
</feature>
<dbReference type="GO" id="GO:0046872">
    <property type="term" value="F:metal ion binding"/>
    <property type="evidence" value="ECO:0007669"/>
    <property type="project" value="UniProtKB-KW"/>
</dbReference>
<dbReference type="GO" id="GO:0005975">
    <property type="term" value="P:carbohydrate metabolic process"/>
    <property type="evidence" value="ECO:0007669"/>
    <property type="project" value="InterPro"/>
</dbReference>
<comment type="cofactor">
    <cofactor evidence="1">
        <name>Ca(2+)</name>
        <dbReference type="ChEBI" id="CHEBI:29108"/>
    </cofactor>
</comment>
<dbReference type="Pfam" id="PF00128">
    <property type="entry name" value="Alpha-amylase"/>
    <property type="match status" value="1"/>
</dbReference>
<evidence type="ECO:0000313" key="7">
    <source>
        <dbReference type="EMBL" id="CAE4669311.1"/>
    </source>
</evidence>
<accession>A0A7S4T8S6</accession>
<evidence type="ECO:0000256" key="1">
    <source>
        <dbReference type="ARBA" id="ARBA00001913"/>
    </source>
</evidence>
<proteinExistence type="predicted"/>
<organism evidence="7">
    <name type="scientific">Alexandrium monilatum</name>
    <dbReference type="NCBI Taxonomy" id="311494"/>
    <lineage>
        <taxon>Eukaryota</taxon>
        <taxon>Sar</taxon>
        <taxon>Alveolata</taxon>
        <taxon>Dinophyceae</taxon>
        <taxon>Gonyaulacales</taxon>
        <taxon>Pyrocystaceae</taxon>
        <taxon>Alexandrium</taxon>
    </lineage>
</organism>
<dbReference type="InterPro" id="IPR017853">
    <property type="entry name" value="GH"/>
</dbReference>